<proteinExistence type="predicted"/>
<comment type="caution">
    <text evidence="1">The sequence shown here is derived from an EMBL/GenBank/DDBJ whole genome shotgun (WGS) entry which is preliminary data.</text>
</comment>
<accession>A0A418QV93</accession>
<evidence type="ECO:0000313" key="1">
    <source>
        <dbReference type="EMBL" id="RIY09064.1"/>
    </source>
</evidence>
<dbReference type="RefSeq" id="WP_119656211.1">
    <property type="nucleotide sequence ID" value="NZ_JBHUOI010000044.1"/>
</dbReference>
<dbReference type="Proteomes" id="UP000284250">
    <property type="component" value="Unassembled WGS sequence"/>
</dbReference>
<evidence type="ECO:0000313" key="2">
    <source>
        <dbReference type="Proteomes" id="UP000284250"/>
    </source>
</evidence>
<gene>
    <name evidence="1" type="ORF">D0T11_12895</name>
</gene>
<reference evidence="1 2" key="2">
    <citation type="submission" date="2019-01" db="EMBL/GenBank/DDBJ databases">
        <title>Hymenobacter humicola sp. nov., isolated from soils in Antarctica.</title>
        <authorList>
            <person name="Sedlacek I."/>
            <person name="Holochova P."/>
            <person name="Kralova S."/>
            <person name="Pantucek R."/>
            <person name="Stankova E."/>
            <person name="Vrbovska V."/>
            <person name="Kristofova L."/>
            <person name="Svec P."/>
            <person name="Busse H.-J."/>
        </authorList>
    </citation>
    <scope>NUCLEOTIDE SEQUENCE [LARGE SCALE GENOMIC DNA]</scope>
    <source>
        <strain evidence="1 2">CCM 8852</strain>
    </source>
</reference>
<protein>
    <submittedName>
        <fullName evidence="1">DUF4304 domain-containing protein</fullName>
    </submittedName>
</protein>
<sequence>MNLNLSSKRELINLLDSLLIPRAFIRVKDDWYCDNQECVSVIGIDKSLYGGQFSISIAFLLKELSPSLLPYPPFHLCHFRQAGQFIVPNPEGLKEALDLESSISTTDRFSVVTAAILQYAVPTVLRLHSKQVIANEIKTNENFEPYSSLELKLLLEREGYLSMEDLKLDF</sequence>
<name>A0A418QV93_9BACT</name>
<dbReference type="AlphaFoldDB" id="A0A418QV93"/>
<dbReference type="EMBL" id="QYCN01000018">
    <property type="protein sequence ID" value="RIY09064.1"/>
    <property type="molecule type" value="Genomic_DNA"/>
</dbReference>
<dbReference type="InterPro" id="IPR025412">
    <property type="entry name" value="DUF4304"/>
</dbReference>
<dbReference type="Pfam" id="PF14137">
    <property type="entry name" value="DUF4304"/>
    <property type="match status" value="1"/>
</dbReference>
<reference evidence="1 2" key="1">
    <citation type="submission" date="2018-09" db="EMBL/GenBank/DDBJ databases">
        <authorList>
            <person name="Zeman M."/>
            <person name="Pardy F."/>
        </authorList>
    </citation>
    <scope>NUCLEOTIDE SEQUENCE [LARGE SCALE GENOMIC DNA]</scope>
    <source>
        <strain evidence="1 2">CCM 8852</strain>
    </source>
</reference>
<keyword evidence="2" id="KW-1185">Reference proteome</keyword>
<organism evidence="1 2">
    <name type="scientific">Hymenobacter rubripertinctus</name>
    <dbReference type="NCBI Taxonomy" id="2029981"/>
    <lineage>
        <taxon>Bacteria</taxon>
        <taxon>Pseudomonadati</taxon>
        <taxon>Bacteroidota</taxon>
        <taxon>Cytophagia</taxon>
        <taxon>Cytophagales</taxon>
        <taxon>Hymenobacteraceae</taxon>
        <taxon>Hymenobacter</taxon>
    </lineage>
</organism>